<dbReference type="AlphaFoldDB" id="A0A4C2A0D6"/>
<dbReference type="Proteomes" id="UP000299102">
    <property type="component" value="Unassembled WGS sequence"/>
</dbReference>
<accession>A0A4C2A0D6</accession>
<reference evidence="2 3" key="1">
    <citation type="journal article" date="2019" name="Commun. Biol.">
        <title>The bagworm genome reveals a unique fibroin gene that provides high tensile strength.</title>
        <authorList>
            <person name="Kono N."/>
            <person name="Nakamura H."/>
            <person name="Ohtoshi R."/>
            <person name="Tomita M."/>
            <person name="Numata K."/>
            <person name="Arakawa K."/>
        </authorList>
    </citation>
    <scope>NUCLEOTIDE SEQUENCE [LARGE SCALE GENOMIC DNA]</scope>
</reference>
<feature type="region of interest" description="Disordered" evidence="1">
    <location>
        <begin position="15"/>
        <end position="46"/>
    </location>
</feature>
<name>A0A4C2A0D6_EUMVA</name>
<gene>
    <name evidence="2" type="ORF">EVAR_98787_1</name>
</gene>
<sequence>MAEAVVEHAVAGINDDSWLYGDSNPEQTENKDAENGEKDQQDDGTDVTEVTFTAGVGIVAAAASAQDKSRANALPGSKVTLEDLEGPGSINGVPEFNIDTIETSHGINLVLIYQGMLPTFERMLYGKEIVFLTLVICEIKKFYQFSYALGPRSPGPIYNGRYW</sequence>
<proteinExistence type="predicted"/>
<protein>
    <submittedName>
        <fullName evidence="2">Uncharacterized protein</fullName>
    </submittedName>
</protein>
<evidence type="ECO:0000313" key="2">
    <source>
        <dbReference type="EMBL" id="GBP94186.1"/>
    </source>
</evidence>
<organism evidence="2 3">
    <name type="scientific">Eumeta variegata</name>
    <name type="common">Bagworm moth</name>
    <name type="synonym">Eumeta japonica</name>
    <dbReference type="NCBI Taxonomy" id="151549"/>
    <lineage>
        <taxon>Eukaryota</taxon>
        <taxon>Metazoa</taxon>
        <taxon>Ecdysozoa</taxon>
        <taxon>Arthropoda</taxon>
        <taxon>Hexapoda</taxon>
        <taxon>Insecta</taxon>
        <taxon>Pterygota</taxon>
        <taxon>Neoptera</taxon>
        <taxon>Endopterygota</taxon>
        <taxon>Lepidoptera</taxon>
        <taxon>Glossata</taxon>
        <taxon>Ditrysia</taxon>
        <taxon>Tineoidea</taxon>
        <taxon>Psychidae</taxon>
        <taxon>Oiketicinae</taxon>
        <taxon>Eumeta</taxon>
    </lineage>
</organism>
<keyword evidence="3" id="KW-1185">Reference proteome</keyword>
<dbReference type="EMBL" id="BGZK01002472">
    <property type="protein sequence ID" value="GBP94186.1"/>
    <property type="molecule type" value="Genomic_DNA"/>
</dbReference>
<comment type="caution">
    <text evidence="2">The sequence shown here is derived from an EMBL/GenBank/DDBJ whole genome shotgun (WGS) entry which is preliminary data.</text>
</comment>
<dbReference type="OrthoDB" id="1917198at2759"/>
<feature type="compositionally biased region" description="Basic and acidic residues" evidence="1">
    <location>
        <begin position="28"/>
        <end position="41"/>
    </location>
</feature>
<evidence type="ECO:0000313" key="3">
    <source>
        <dbReference type="Proteomes" id="UP000299102"/>
    </source>
</evidence>
<evidence type="ECO:0000256" key="1">
    <source>
        <dbReference type="SAM" id="MobiDB-lite"/>
    </source>
</evidence>